<accession>A0A951Q810</accession>
<reference evidence="1" key="2">
    <citation type="journal article" date="2022" name="Microbiol. Resour. Announc.">
        <title>Metagenome Sequencing to Explore Phylogenomics of Terrestrial Cyanobacteria.</title>
        <authorList>
            <person name="Ward R.D."/>
            <person name="Stajich J.E."/>
            <person name="Johansen J.R."/>
            <person name="Huntemann M."/>
            <person name="Clum A."/>
            <person name="Foster B."/>
            <person name="Foster B."/>
            <person name="Roux S."/>
            <person name="Palaniappan K."/>
            <person name="Varghese N."/>
            <person name="Mukherjee S."/>
            <person name="Reddy T.B.K."/>
            <person name="Daum C."/>
            <person name="Copeland A."/>
            <person name="Chen I.A."/>
            <person name="Ivanova N.N."/>
            <person name="Kyrpides N.C."/>
            <person name="Shapiro N."/>
            <person name="Eloe-Fadrosh E.A."/>
            <person name="Pietrasiak N."/>
        </authorList>
    </citation>
    <scope>NUCLEOTIDE SEQUENCE</scope>
    <source>
        <strain evidence="1">UHER 2000/2452</strain>
    </source>
</reference>
<name>A0A951Q810_9CYAN</name>
<sequence>MAARAARSQQISTVVGVPGQRDENTLSETRSEGIVGPVKFTLSNLDIKGLGNVPADPANSQYIAAEDEFFVASVDIEFNKTPLTELLMCLGTRINIDFALEGYGKKASELNLGATILTQKGVFKYSLKTIPTRPVDQNMPAGLYAMGAVVTVGPVENACTTKIWGHGYIEQVLLQVYASGQE</sequence>
<evidence type="ECO:0000313" key="2">
    <source>
        <dbReference type="Proteomes" id="UP000757435"/>
    </source>
</evidence>
<dbReference type="EMBL" id="JAHHHD010000003">
    <property type="protein sequence ID" value="MBW4657973.1"/>
    <property type="molecule type" value="Genomic_DNA"/>
</dbReference>
<organism evidence="1 2">
    <name type="scientific">Drouetiella hepatica Uher 2000/2452</name>
    <dbReference type="NCBI Taxonomy" id="904376"/>
    <lineage>
        <taxon>Bacteria</taxon>
        <taxon>Bacillati</taxon>
        <taxon>Cyanobacteriota</taxon>
        <taxon>Cyanophyceae</taxon>
        <taxon>Oculatellales</taxon>
        <taxon>Oculatellaceae</taxon>
        <taxon>Drouetiella</taxon>
    </lineage>
</organism>
<dbReference type="Proteomes" id="UP000757435">
    <property type="component" value="Unassembled WGS sequence"/>
</dbReference>
<proteinExistence type="predicted"/>
<gene>
    <name evidence="1" type="ORF">KME15_04815</name>
</gene>
<dbReference type="AlphaFoldDB" id="A0A951Q810"/>
<evidence type="ECO:0000313" key="1">
    <source>
        <dbReference type="EMBL" id="MBW4657973.1"/>
    </source>
</evidence>
<comment type="caution">
    <text evidence="1">The sequence shown here is derived from an EMBL/GenBank/DDBJ whole genome shotgun (WGS) entry which is preliminary data.</text>
</comment>
<reference evidence="1" key="1">
    <citation type="submission" date="2021-05" db="EMBL/GenBank/DDBJ databases">
        <authorList>
            <person name="Pietrasiak N."/>
            <person name="Ward R."/>
            <person name="Stajich J.E."/>
            <person name="Kurbessoian T."/>
        </authorList>
    </citation>
    <scope>NUCLEOTIDE SEQUENCE</scope>
    <source>
        <strain evidence="1">UHER 2000/2452</strain>
    </source>
</reference>
<protein>
    <submittedName>
        <fullName evidence="1">Uncharacterized protein</fullName>
    </submittedName>
</protein>